<name>A0A0F9WMZ1_9ZZZZ</name>
<gene>
    <name evidence="2" type="ORF">LCGC14_0335110</name>
</gene>
<dbReference type="EMBL" id="LAZR01000239">
    <property type="protein sequence ID" value="KKN80003.1"/>
    <property type="molecule type" value="Genomic_DNA"/>
</dbReference>
<protein>
    <submittedName>
        <fullName evidence="2">Uncharacterized protein</fullName>
    </submittedName>
</protein>
<organism evidence="2">
    <name type="scientific">marine sediment metagenome</name>
    <dbReference type="NCBI Taxonomy" id="412755"/>
    <lineage>
        <taxon>unclassified sequences</taxon>
        <taxon>metagenomes</taxon>
        <taxon>ecological metagenomes</taxon>
    </lineage>
</organism>
<accession>A0A0F9WMZ1</accession>
<evidence type="ECO:0000313" key="2">
    <source>
        <dbReference type="EMBL" id="KKN80003.1"/>
    </source>
</evidence>
<dbReference type="AlphaFoldDB" id="A0A0F9WMZ1"/>
<feature type="coiled-coil region" evidence="1">
    <location>
        <begin position="100"/>
        <end position="155"/>
    </location>
</feature>
<comment type="caution">
    <text evidence="2">The sequence shown here is derived from an EMBL/GenBank/DDBJ whole genome shotgun (WGS) entry which is preliminary data.</text>
</comment>
<keyword evidence="1" id="KW-0175">Coiled coil</keyword>
<sequence>MTDEFEQQEFYFVTTALPGPSNECVFVDVQTADGNDTGPEGCGADWEKHPRYPGYYRLGPFAKYGVRHVETQASFEAELRGKDAEIKILEARHAPALALHREVQEDRDRVLAELEKAKDERDTSIRAIAAMTPVMEKANEVLNGKHDEAERLKVQHEVALGELREVRGELGVANGVIRSTQAEVAGLRQTIDEEWSQAAHERRNLESQVVAARAGR</sequence>
<proteinExistence type="predicted"/>
<reference evidence="2" key="1">
    <citation type="journal article" date="2015" name="Nature">
        <title>Complex archaea that bridge the gap between prokaryotes and eukaryotes.</title>
        <authorList>
            <person name="Spang A."/>
            <person name="Saw J.H."/>
            <person name="Jorgensen S.L."/>
            <person name="Zaremba-Niedzwiedzka K."/>
            <person name="Martijn J."/>
            <person name="Lind A.E."/>
            <person name="van Eijk R."/>
            <person name="Schleper C."/>
            <person name="Guy L."/>
            <person name="Ettema T.J."/>
        </authorList>
    </citation>
    <scope>NUCLEOTIDE SEQUENCE</scope>
</reference>
<evidence type="ECO:0000256" key="1">
    <source>
        <dbReference type="SAM" id="Coils"/>
    </source>
</evidence>